<dbReference type="PANTHER" id="PTHR24567:SF74">
    <property type="entry name" value="HTH-TYPE TRANSCRIPTIONAL REGULATOR ARCR"/>
    <property type="match status" value="1"/>
</dbReference>
<dbReference type="InterPro" id="IPR036390">
    <property type="entry name" value="WH_DNA-bd_sf"/>
</dbReference>
<dbReference type="InterPro" id="IPR036388">
    <property type="entry name" value="WH-like_DNA-bd_sf"/>
</dbReference>
<dbReference type="Gene3D" id="1.10.10.10">
    <property type="entry name" value="Winged helix-like DNA-binding domain superfamily/Winged helix DNA-binding domain"/>
    <property type="match status" value="1"/>
</dbReference>
<keyword evidence="1" id="KW-0805">Transcription regulation</keyword>
<comment type="caution">
    <text evidence="5">The sequence shown here is derived from an EMBL/GenBank/DDBJ whole genome shotgun (WGS) entry which is preliminary data.</text>
</comment>
<sequence length="269" mass="30550">MTEMKFAPTNFCVAKISWRKKFSYSCTSSRLFRMTTGNRLLTLLPRELYKKLAPNLKRVSLEQGIILHHPGETIESLYFPTDCLLSITVTMNDGSTSEAGLIGNREVLGVNAFMGGRETTQTEYIVQMAGSAIKVDAQLLLEEFDCNKELRDVMLRCTQALIAQISQTTGCNSLHNLDQRLARWLLEAQDRTDKKELKLTHEFISHMLGVRRAGVTQAAQKLQERGLIRYQRGNVTILNQRALEASSCECFRVLREEYDRLLGPKDRDG</sequence>
<dbReference type="GO" id="GO:0003677">
    <property type="term" value="F:DNA binding"/>
    <property type="evidence" value="ECO:0007669"/>
    <property type="project" value="UniProtKB-KW"/>
</dbReference>
<reference evidence="5" key="2">
    <citation type="journal article" date="2022" name="Microbiol. Resour. Announc.">
        <title>Metagenome Sequencing to Explore Phylogenomics of Terrestrial Cyanobacteria.</title>
        <authorList>
            <person name="Ward R.D."/>
            <person name="Stajich J.E."/>
            <person name="Johansen J.R."/>
            <person name="Huntemann M."/>
            <person name="Clum A."/>
            <person name="Foster B."/>
            <person name="Foster B."/>
            <person name="Roux S."/>
            <person name="Palaniappan K."/>
            <person name="Varghese N."/>
            <person name="Mukherjee S."/>
            <person name="Reddy T.B.K."/>
            <person name="Daum C."/>
            <person name="Copeland A."/>
            <person name="Chen I.A."/>
            <person name="Ivanova N.N."/>
            <person name="Kyrpides N.C."/>
            <person name="Shapiro N."/>
            <person name="Eloe-Fadrosh E.A."/>
            <person name="Pietrasiak N."/>
        </authorList>
    </citation>
    <scope>NUCLEOTIDE SEQUENCE</scope>
    <source>
        <strain evidence="5">CPER-KK1</strain>
    </source>
</reference>
<accession>A0A951PK44</accession>
<evidence type="ECO:0000313" key="6">
    <source>
        <dbReference type="Proteomes" id="UP000753908"/>
    </source>
</evidence>
<dbReference type="Proteomes" id="UP000753908">
    <property type="component" value="Unassembled WGS sequence"/>
</dbReference>
<keyword evidence="2" id="KW-0238">DNA-binding</keyword>
<dbReference type="AlphaFoldDB" id="A0A951PK44"/>
<name>A0A951PK44_9CYAN</name>
<organism evidence="5 6">
    <name type="scientific">Symplocastrum torsivum CPER-KK1</name>
    <dbReference type="NCBI Taxonomy" id="450513"/>
    <lineage>
        <taxon>Bacteria</taxon>
        <taxon>Bacillati</taxon>
        <taxon>Cyanobacteriota</taxon>
        <taxon>Cyanophyceae</taxon>
        <taxon>Oscillatoriophycideae</taxon>
        <taxon>Oscillatoriales</taxon>
        <taxon>Microcoleaceae</taxon>
        <taxon>Symplocastrum</taxon>
    </lineage>
</organism>
<dbReference type="PROSITE" id="PS51063">
    <property type="entry name" value="HTH_CRP_2"/>
    <property type="match status" value="1"/>
</dbReference>
<dbReference type="InterPro" id="IPR018490">
    <property type="entry name" value="cNMP-bd_dom_sf"/>
</dbReference>
<feature type="domain" description="HTH crp-type" evidence="4">
    <location>
        <begin position="175"/>
        <end position="241"/>
    </location>
</feature>
<dbReference type="PANTHER" id="PTHR24567">
    <property type="entry name" value="CRP FAMILY TRANSCRIPTIONAL REGULATORY PROTEIN"/>
    <property type="match status" value="1"/>
</dbReference>
<evidence type="ECO:0000256" key="2">
    <source>
        <dbReference type="ARBA" id="ARBA00023125"/>
    </source>
</evidence>
<keyword evidence="3" id="KW-0804">Transcription</keyword>
<protein>
    <submittedName>
        <fullName evidence="5">Crp/Fnr family transcriptional regulator</fullName>
    </submittedName>
</protein>
<dbReference type="Pfam" id="PF13545">
    <property type="entry name" value="HTH_Crp_2"/>
    <property type="match status" value="1"/>
</dbReference>
<gene>
    <name evidence="5" type="ORF">KME25_11080</name>
</gene>
<dbReference type="GO" id="GO:0005829">
    <property type="term" value="C:cytosol"/>
    <property type="evidence" value="ECO:0007669"/>
    <property type="project" value="TreeGrafter"/>
</dbReference>
<dbReference type="InterPro" id="IPR014710">
    <property type="entry name" value="RmlC-like_jellyroll"/>
</dbReference>
<dbReference type="InterPro" id="IPR000595">
    <property type="entry name" value="cNMP-bd_dom"/>
</dbReference>
<dbReference type="EMBL" id="JAHHIF010000012">
    <property type="protein sequence ID" value="MBW4544972.1"/>
    <property type="molecule type" value="Genomic_DNA"/>
</dbReference>
<dbReference type="InterPro" id="IPR050397">
    <property type="entry name" value="Env_Response_Regulators"/>
</dbReference>
<proteinExistence type="predicted"/>
<dbReference type="SMART" id="SM00100">
    <property type="entry name" value="cNMP"/>
    <property type="match status" value="1"/>
</dbReference>
<reference evidence="5" key="1">
    <citation type="submission" date="2021-05" db="EMBL/GenBank/DDBJ databases">
        <authorList>
            <person name="Pietrasiak N."/>
            <person name="Ward R."/>
            <person name="Stajich J.E."/>
            <person name="Kurbessoian T."/>
        </authorList>
    </citation>
    <scope>NUCLEOTIDE SEQUENCE</scope>
    <source>
        <strain evidence="5">CPER-KK1</strain>
    </source>
</reference>
<dbReference type="SUPFAM" id="SSF51206">
    <property type="entry name" value="cAMP-binding domain-like"/>
    <property type="match status" value="1"/>
</dbReference>
<evidence type="ECO:0000256" key="1">
    <source>
        <dbReference type="ARBA" id="ARBA00023015"/>
    </source>
</evidence>
<dbReference type="GO" id="GO:0003700">
    <property type="term" value="F:DNA-binding transcription factor activity"/>
    <property type="evidence" value="ECO:0007669"/>
    <property type="project" value="TreeGrafter"/>
</dbReference>
<evidence type="ECO:0000313" key="5">
    <source>
        <dbReference type="EMBL" id="MBW4544972.1"/>
    </source>
</evidence>
<evidence type="ECO:0000259" key="4">
    <source>
        <dbReference type="PROSITE" id="PS51063"/>
    </source>
</evidence>
<dbReference type="Gene3D" id="2.60.120.10">
    <property type="entry name" value="Jelly Rolls"/>
    <property type="match status" value="1"/>
</dbReference>
<dbReference type="InterPro" id="IPR012318">
    <property type="entry name" value="HTH_CRP"/>
</dbReference>
<evidence type="ECO:0000256" key="3">
    <source>
        <dbReference type="ARBA" id="ARBA00023163"/>
    </source>
</evidence>
<dbReference type="SUPFAM" id="SSF46785">
    <property type="entry name" value="Winged helix' DNA-binding domain"/>
    <property type="match status" value="1"/>
</dbReference>